<evidence type="ECO:0000313" key="11">
    <source>
        <dbReference type="EMBL" id="KAF4227833.1"/>
    </source>
</evidence>
<keyword evidence="6" id="KW-0119">Carbohydrate metabolism</keyword>
<dbReference type="InterPro" id="IPR001223">
    <property type="entry name" value="Glyco_hydro18_cat"/>
</dbReference>
<dbReference type="InterPro" id="IPR050314">
    <property type="entry name" value="Glycosyl_Hydrlase_18"/>
</dbReference>
<dbReference type="Proteomes" id="UP000653565">
    <property type="component" value="Unassembled WGS sequence"/>
</dbReference>
<dbReference type="Gene3D" id="3.20.20.80">
    <property type="entry name" value="Glycosidases"/>
    <property type="match status" value="1"/>
</dbReference>
<dbReference type="PROSITE" id="PS01095">
    <property type="entry name" value="GH18_1"/>
    <property type="match status" value="1"/>
</dbReference>
<dbReference type="EC" id="3.2.1.14" evidence="3"/>
<keyword evidence="4 9" id="KW-0378">Hydrolase</keyword>
<keyword evidence="5" id="KW-0146">Chitin degradation</keyword>
<sequence length="1819" mass="205255">MHGDKIGNEFADTKTRLWQGIMRLVLRKEVRVQYGFCGTTQEFCGNRKVTRPSCDDGNSLSRVVGYYEGWATSRPCHAIWPEQIPRGIYTHLNYAFATINPETYEVLAPHPNEVKLMKRLTGLKSNQANLKVNIAIGGWSFNDPGPTASVFSDLAASEDKQRKFFKSLASFMSTYGFDGVDIDWEYPVDVDRGGRPTDFANFPKFMANLKSALQGTSTGAEISLTLPTSYWYLQHFDIKELAKHVDYFNYMSYDLHGTWDKGMLQPYRPYRVTYHVRSVANSSFTGNKWTGEYLDAHTNLTEITAAMDLLWRNRISPDKVVLGLAFYSRAFTVQDTNCRSPGCLFASGSDAGPCSGQTGVLLNSEIDDIRASKSLNPTLDKDAAVQLLSWDNQWASYDDDATFKLKMEFARKTCLGGIMVWAVSHDTNNGTYSRALSGAVPHYQPASFVVVNSSVTPNGLTVYTEEKQRQCKWTNCGQTCTGDYVAVKRSDPGYRGDELMIEGTTCLGGTVHTLCCPKERVPRCGWYTHNNGNCDPTCPRGMFEIGSLTGNLCNKGKYQAACCESGKDSTELYSTLQWSNFPDCAAGKCPVVQDGKTETLALASSGSGDSWCKLTFNDTLQRVKQEERKLCYDSSKEKKTWGNCAWYRSVDSPPAGQPSTFCMNSCPADKVRLATYDTDETCSHGIRAFCCDDNYYTTTGRTNPEMQQFADALKSYLVNGVCPLGSGGPDDQSSTMVTRDILITDWDRASWDGASLVASSVVQRDVDDGYKKLQLLIPILTVLLKTDENSMNAKETLEAGDWDNWAKSNNYLGLELKFLRPYVLGLKIWYDLGAEFVAQNILCRPAAWSAMAKNQNPAMCLGDPCDEGADPDLCRTEELEGNADDSDDPDLTERSVGVLDKRASPKTYRVWCAASGTYLSDLKILPRPYPSAGKWKSTDTQFQRARAYQVRADCANPLVDPMIKTGDFFDTEHVLELQLIPLFFEYATGATLASGKVPNFHPIDCTFFLATTINGLYSTILRTNSPLYSSDPFRKSSQPAWRIMAALGTTTNKDNFYLLEKPVNGMKARIMGNKNLVAANKWTTFVHDTTLPGIPLKLIKAAIAVWHYLNDEEVSDSFVEIVSNLRKVFREVDREYNGGTSLFVAAWDEWWHDYMQFQLKRSYDWIHDKISEMREVWEGQPDQNPVKPLIKTDSPGDLPQLRLTNRLWSDLVAPFLFESLRVKFRDLAGLQETASKVDHGGMGQTFLKYARKLDVVCLYEPYIQTKNGRGLWQVKDWGMEFADYIPPAHRDTFLAHRLGESIDSDLRFLNLSVDYYSEKEWQPLVSLIARLEHLEELNYSAHNRFPAPVHQVICQYHPRCRVNIWFFQDLSIDVPGRGMPDPGYRASMDDPFEISILQSPGLHTFAVNYFTASDPNGGQGFVHLDELLPFVCMGRNLKRLAIQANIASNDGSIIKIKQEWKDFSTTFKPVPAACLDSLSLHFGSGHGPLEEILLKLGKLVDLSRLRSLDMSVYSNPSLLIQAASLLHSLDRLFVDMDPWTKRNEEVNADDNEMVAAVRAFAPVRFLCLRGLRRTSSLDPILQHHGSSLQGLAIEASEEGRPWRSLYDNGYKYPVLASQHISQLVDCCPNLQELRLQIKRQGGNHRECNIYRALGQFTQLHALILDLHCDPRQSPIGPEIASTTCLRETLINAATDESLAMSIWDLIASSQPSKRLRKLRIIPFGANFYSREEKHVIRLLSRSFLLTRPDFYCQTKPDVREIGKEAWELWREDDIFENGRLHIPQQIYDLLNEIWPSTRGVQNKHWNQYWKSFPLQTDLL</sequence>
<feature type="domain" description="GH18" evidence="10">
    <location>
        <begin position="61"/>
        <end position="443"/>
    </location>
</feature>
<evidence type="ECO:0000256" key="5">
    <source>
        <dbReference type="ARBA" id="ARBA00023024"/>
    </source>
</evidence>
<evidence type="ECO:0000313" key="12">
    <source>
        <dbReference type="Proteomes" id="UP000653565"/>
    </source>
</evidence>
<dbReference type="SUPFAM" id="SSF51445">
    <property type="entry name" value="(Trans)glycosidases"/>
    <property type="match status" value="1"/>
</dbReference>
<comment type="catalytic activity">
    <reaction evidence="1">
        <text>Random endo-hydrolysis of N-acetyl-beta-D-glucosaminide (1-&gt;4)-beta-linkages in chitin and chitodextrins.</text>
        <dbReference type="EC" id="3.2.1.14"/>
    </reaction>
</comment>
<dbReference type="PANTHER" id="PTHR11177:SF402">
    <property type="entry name" value="CHITINASE"/>
    <property type="match status" value="1"/>
</dbReference>
<name>A0A8H4GT13_9EURO</name>
<evidence type="ECO:0000256" key="4">
    <source>
        <dbReference type="ARBA" id="ARBA00022801"/>
    </source>
</evidence>
<keyword evidence="12" id="KW-1185">Reference proteome</keyword>
<evidence type="ECO:0000256" key="9">
    <source>
        <dbReference type="RuleBase" id="RU000489"/>
    </source>
</evidence>
<comment type="caution">
    <text evidence="11">The sequence shown here is derived from an EMBL/GenBank/DDBJ whole genome shotgun (WGS) entry which is preliminary data.</text>
</comment>
<dbReference type="Pfam" id="PF00704">
    <property type="entry name" value="Glyco_hydro_18"/>
    <property type="match status" value="1"/>
</dbReference>
<dbReference type="PROSITE" id="PS51910">
    <property type="entry name" value="GH18_2"/>
    <property type="match status" value="1"/>
</dbReference>
<dbReference type="InterPro" id="IPR017853">
    <property type="entry name" value="GH"/>
</dbReference>
<dbReference type="GO" id="GO:0008061">
    <property type="term" value="F:chitin binding"/>
    <property type="evidence" value="ECO:0007669"/>
    <property type="project" value="InterPro"/>
</dbReference>
<dbReference type="InterPro" id="IPR029070">
    <property type="entry name" value="Chitinase_insertion_sf"/>
</dbReference>
<accession>A0A8H4GT13</accession>
<keyword evidence="7 9" id="KW-0326">Glycosidase</keyword>
<dbReference type="GO" id="GO:0000272">
    <property type="term" value="P:polysaccharide catabolic process"/>
    <property type="evidence" value="ECO:0007669"/>
    <property type="project" value="UniProtKB-KW"/>
</dbReference>
<evidence type="ECO:0000256" key="7">
    <source>
        <dbReference type="ARBA" id="ARBA00023295"/>
    </source>
</evidence>
<gene>
    <name evidence="11" type="ORF">CNMCM6805_002559</name>
</gene>
<dbReference type="GO" id="GO:0008843">
    <property type="term" value="F:endochitinase activity"/>
    <property type="evidence" value="ECO:0007669"/>
    <property type="project" value="UniProtKB-EC"/>
</dbReference>
<evidence type="ECO:0000259" key="10">
    <source>
        <dbReference type="PROSITE" id="PS51910"/>
    </source>
</evidence>
<reference evidence="11" key="2">
    <citation type="submission" date="2020-04" db="EMBL/GenBank/DDBJ databases">
        <authorList>
            <person name="Santos R.A.C."/>
            <person name="Steenwyk J.L."/>
            <person name="Rivero-Menendez O."/>
            <person name="Mead M.E."/>
            <person name="Silva L.P."/>
            <person name="Bastos R.W."/>
            <person name="Alastruey-Izquierdo A."/>
            <person name="Goldman G.H."/>
            <person name="Rokas A."/>
        </authorList>
    </citation>
    <scope>NUCLEOTIDE SEQUENCE</scope>
    <source>
        <strain evidence="11">CNM-CM6805</strain>
    </source>
</reference>
<evidence type="ECO:0000256" key="3">
    <source>
        <dbReference type="ARBA" id="ARBA00012729"/>
    </source>
</evidence>
<evidence type="ECO:0000256" key="1">
    <source>
        <dbReference type="ARBA" id="ARBA00000822"/>
    </source>
</evidence>
<evidence type="ECO:0000256" key="2">
    <source>
        <dbReference type="ARBA" id="ARBA00008682"/>
    </source>
</evidence>
<evidence type="ECO:0000256" key="6">
    <source>
        <dbReference type="ARBA" id="ARBA00023277"/>
    </source>
</evidence>
<protein>
    <recommendedName>
        <fullName evidence="3">chitinase</fullName>
        <ecNumber evidence="3">3.2.1.14</ecNumber>
    </recommendedName>
</protein>
<dbReference type="InterPro" id="IPR001579">
    <property type="entry name" value="Glyco_hydro_18_chit_AS"/>
</dbReference>
<dbReference type="PANTHER" id="PTHR11177">
    <property type="entry name" value="CHITINASE"/>
    <property type="match status" value="1"/>
</dbReference>
<dbReference type="Gene3D" id="3.10.50.10">
    <property type="match status" value="1"/>
</dbReference>
<evidence type="ECO:0000256" key="8">
    <source>
        <dbReference type="ARBA" id="ARBA00023326"/>
    </source>
</evidence>
<reference evidence="11" key="1">
    <citation type="journal article" date="2020" name="bioRxiv">
        <title>Genomic and phenotypic heterogeneity of clinical isolates of the human pathogens Aspergillus fumigatus, Aspergillus lentulus and Aspergillus fumigatiaffinis.</title>
        <authorList>
            <person name="dos Santos R.A.C."/>
            <person name="Steenwyk J.L."/>
            <person name="Rivero-Menendez O."/>
            <person name="Mead M.E."/>
            <person name="Silva L.P."/>
            <person name="Bastos R.W."/>
            <person name="Alastruey-Izquierdo A."/>
            <person name="Goldman G.H."/>
            <person name="Rokas A."/>
        </authorList>
    </citation>
    <scope>NUCLEOTIDE SEQUENCE</scope>
    <source>
        <strain evidence="11">CNM-CM6805</strain>
    </source>
</reference>
<dbReference type="EMBL" id="JAAAPX010000165">
    <property type="protein sequence ID" value="KAF4227833.1"/>
    <property type="molecule type" value="Genomic_DNA"/>
</dbReference>
<dbReference type="SMART" id="SM00636">
    <property type="entry name" value="Glyco_18"/>
    <property type="match status" value="1"/>
</dbReference>
<comment type="similarity">
    <text evidence="2">Belongs to the glycosyl hydrolase 18 family. Chitinase class V subfamily.</text>
</comment>
<dbReference type="SUPFAM" id="SSF54556">
    <property type="entry name" value="Chitinase insertion domain"/>
    <property type="match status" value="1"/>
</dbReference>
<dbReference type="InterPro" id="IPR011583">
    <property type="entry name" value="Chitinase_II/V-like_cat"/>
</dbReference>
<organism evidence="11 12">
    <name type="scientific">Aspergillus fumigatiaffinis</name>
    <dbReference type="NCBI Taxonomy" id="340414"/>
    <lineage>
        <taxon>Eukaryota</taxon>
        <taxon>Fungi</taxon>
        <taxon>Dikarya</taxon>
        <taxon>Ascomycota</taxon>
        <taxon>Pezizomycotina</taxon>
        <taxon>Eurotiomycetes</taxon>
        <taxon>Eurotiomycetidae</taxon>
        <taxon>Eurotiales</taxon>
        <taxon>Aspergillaceae</taxon>
        <taxon>Aspergillus</taxon>
        <taxon>Aspergillus subgen. Fumigati</taxon>
    </lineage>
</organism>
<dbReference type="GO" id="GO:0006032">
    <property type="term" value="P:chitin catabolic process"/>
    <property type="evidence" value="ECO:0007669"/>
    <property type="project" value="UniProtKB-KW"/>
</dbReference>
<keyword evidence="8" id="KW-0624">Polysaccharide degradation</keyword>
<proteinExistence type="inferred from homology"/>